<gene>
    <name evidence="2" type="ORF">GCM10023191_000150</name>
</gene>
<keyword evidence="3" id="KW-1185">Reference proteome</keyword>
<evidence type="ECO:0000256" key="1">
    <source>
        <dbReference type="SAM" id="SignalP"/>
    </source>
</evidence>
<feature type="signal peptide" evidence="1">
    <location>
        <begin position="1"/>
        <end position="28"/>
    </location>
</feature>
<evidence type="ECO:0000313" key="3">
    <source>
        <dbReference type="Proteomes" id="UP001500503"/>
    </source>
</evidence>
<evidence type="ECO:0008006" key="4">
    <source>
        <dbReference type="Google" id="ProtNLM"/>
    </source>
</evidence>
<proteinExistence type="predicted"/>
<accession>A0ABP8P3J1</accession>
<dbReference type="Proteomes" id="UP001500503">
    <property type="component" value="Unassembled WGS sequence"/>
</dbReference>
<reference evidence="3" key="1">
    <citation type="journal article" date="2019" name="Int. J. Syst. Evol. Microbiol.">
        <title>The Global Catalogue of Microorganisms (GCM) 10K type strain sequencing project: providing services to taxonomists for standard genome sequencing and annotation.</title>
        <authorList>
            <consortium name="The Broad Institute Genomics Platform"/>
            <consortium name="The Broad Institute Genome Sequencing Center for Infectious Disease"/>
            <person name="Wu L."/>
            <person name="Ma J."/>
        </authorList>
    </citation>
    <scope>NUCLEOTIDE SEQUENCE [LARGE SCALE GENOMIC DNA]</scope>
    <source>
        <strain evidence="3">JCM 17933</strain>
    </source>
</reference>
<comment type="caution">
    <text evidence="2">The sequence shown here is derived from an EMBL/GenBank/DDBJ whole genome shotgun (WGS) entry which is preliminary data.</text>
</comment>
<dbReference type="RefSeq" id="WP_345455537.1">
    <property type="nucleotide sequence ID" value="NZ_BAABHF010000002.1"/>
</dbReference>
<evidence type="ECO:0000313" key="2">
    <source>
        <dbReference type="EMBL" id="GAA4481368.1"/>
    </source>
</evidence>
<name>A0ABP8P3J1_9ACTN</name>
<dbReference type="EMBL" id="BAABHF010000002">
    <property type="protein sequence ID" value="GAA4481368.1"/>
    <property type="molecule type" value="Genomic_DNA"/>
</dbReference>
<sequence length="203" mass="19985">MRKIATTAFLTAAAAATAISLSSSPALADPTWTVGPESSGSVDFTADSTTNLVLTDNNTHTQLTCTTSSGTGDAVYGSGQSGDDLANVDDLSFGNCSGPAGITFTVQSSGFAWALNADSYDGVDTTTGSISGVTAHLSGPLCSADVAGSVPMTYSNDGTLSATGGSGLTITNVSGCLGLIKNNDTAGFVGSYAVDPAVTITSP</sequence>
<feature type="chain" id="PRO_5047201712" description="Secreted protein" evidence="1">
    <location>
        <begin position="29"/>
        <end position="203"/>
    </location>
</feature>
<protein>
    <recommendedName>
        <fullName evidence="4">Secreted protein</fullName>
    </recommendedName>
</protein>
<keyword evidence="1" id="KW-0732">Signal</keyword>
<organism evidence="2 3">
    <name type="scientific">Actinoallomurus oryzae</name>
    <dbReference type="NCBI Taxonomy" id="502180"/>
    <lineage>
        <taxon>Bacteria</taxon>
        <taxon>Bacillati</taxon>
        <taxon>Actinomycetota</taxon>
        <taxon>Actinomycetes</taxon>
        <taxon>Streptosporangiales</taxon>
        <taxon>Thermomonosporaceae</taxon>
        <taxon>Actinoallomurus</taxon>
    </lineage>
</organism>